<dbReference type="Proteomes" id="UP001172687">
    <property type="component" value="Unassembled WGS sequence"/>
</dbReference>
<sequence length="159" mass="17787">MSGGPVVRVRRVMPATPDVVFDEWLDPEALADWMCPRPSRCVAITIEARVGGRVRFDVDDGDDGPLVLITGQFLDVDRPNRLSFTWSHSGWSDPTAQSIVDVQFVPHGDDATLMSIEHSLLPQEAFDDHEHGWTLTAEQLGHRLASRRAATEMREPDTR</sequence>
<dbReference type="CDD" id="cd07814">
    <property type="entry name" value="SRPBCC_CalC_Aha1-like"/>
    <property type="match status" value="1"/>
</dbReference>
<accession>A0ABT8HE95</accession>
<reference evidence="3" key="1">
    <citation type="submission" date="2023-07" db="EMBL/GenBank/DDBJ databases">
        <title>Degradation of tert-butanol by M. austroafricanum TBA100.</title>
        <authorList>
            <person name="Helbich S."/>
            <person name="Vainshtein Y."/>
        </authorList>
    </citation>
    <scope>NUCLEOTIDE SEQUENCE</scope>
    <source>
        <strain evidence="3">TBA100</strain>
    </source>
</reference>
<dbReference type="RefSeq" id="WP_011777969.1">
    <property type="nucleotide sequence ID" value="NZ_CP070380.1"/>
</dbReference>
<dbReference type="EMBL" id="JAUHTC010000053">
    <property type="protein sequence ID" value="MDN4519090.1"/>
    <property type="molecule type" value="Genomic_DNA"/>
</dbReference>
<proteinExistence type="inferred from homology"/>
<comment type="similarity">
    <text evidence="1">Belongs to the AHA1 family.</text>
</comment>
<gene>
    <name evidence="3" type="ORF">QYF68_14880</name>
</gene>
<evidence type="ECO:0000313" key="3">
    <source>
        <dbReference type="EMBL" id="MDN4519090.1"/>
    </source>
</evidence>
<protein>
    <submittedName>
        <fullName evidence="3">SRPBCC domain-containing protein</fullName>
    </submittedName>
</protein>
<keyword evidence="4" id="KW-1185">Reference proteome</keyword>
<dbReference type="InterPro" id="IPR023393">
    <property type="entry name" value="START-like_dom_sf"/>
</dbReference>
<dbReference type="InterPro" id="IPR013538">
    <property type="entry name" value="ASHA1/2-like_C"/>
</dbReference>
<organism evidence="3 4">
    <name type="scientific">Mycolicibacterium austroafricanum</name>
    <name type="common">Mycobacterium austroafricanum</name>
    <dbReference type="NCBI Taxonomy" id="39687"/>
    <lineage>
        <taxon>Bacteria</taxon>
        <taxon>Bacillati</taxon>
        <taxon>Actinomycetota</taxon>
        <taxon>Actinomycetes</taxon>
        <taxon>Mycobacteriales</taxon>
        <taxon>Mycobacteriaceae</taxon>
        <taxon>Mycolicibacterium</taxon>
    </lineage>
</organism>
<feature type="domain" description="Activator of Hsp90 ATPase homologue 1/2-like C-terminal" evidence="2">
    <location>
        <begin position="15"/>
        <end position="143"/>
    </location>
</feature>
<name>A0ABT8HE95_MYCAO</name>
<evidence type="ECO:0000259" key="2">
    <source>
        <dbReference type="Pfam" id="PF08327"/>
    </source>
</evidence>
<dbReference type="Pfam" id="PF08327">
    <property type="entry name" value="AHSA1"/>
    <property type="match status" value="1"/>
</dbReference>
<dbReference type="SUPFAM" id="SSF55961">
    <property type="entry name" value="Bet v1-like"/>
    <property type="match status" value="1"/>
</dbReference>
<dbReference type="Gene3D" id="3.30.530.20">
    <property type="match status" value="1"/>
</dbReference>
<comment type="caution">
    <text evidence="3">The sequence shown here is derived from an EMBL/GenBank/DDBJ whole genome shotgun (WGS) entry which is preliminary data.</text>
</comment>
<evidence type="ECO:0000313" key="4">
    <source>
        <dbReference type="Proteomes" id="UP001172687"/>
    </source>
</evidence>
<evidence type="ECO:0000256" key="1">
    <source>
        <dbReference type="ARBA" id="ARBA00006817"/>
    </source>
</evidence>